<dbReference type="Pfam" id="PF02635">
    <property type="entry name" value="DsrE"/>
    <property type="match status" value="1"/>
</dbReference>
<dbReference type="InterPro" id="IPR027396">
    <property type="entry name" value="DsrEFH-like"/>
</dbReference>
<sequence>MSDQIPAIDFGIVMTSGPDTPKRLASPFFLAATAAAEERSVVVYFTGLGTLLLQKGVAETVFPKEGGKSLAGFMDLARQNGAQFVLCATSMDLHGLKPEDMVPGIPAMSVAAALPYLEAAKKLLSF</sequence>
<dbReference type="EMBL" id="BKAD01000032">
    <property type="protein sequence ID" value="GEP31590.1"/>
    <property type="molecule type" value="Genomic_DNA"/>
</dbReference>
<evidence type="ECO:0000313" key="2">
    <source>
        <dbReference type="Proteomes" id="UP000321337"/>
    </source>
</evidence>
<dbReference type="Gene3D" id="3.40.1260.10">
    <property type="entry name" value="DsrEFH-like"/>
    <property type="match status" value="1"/>
</dbReference>
<accession>A0A512LAS8</accession>
<dbReference type="PANTHER" id="PTHR34655:SF2">
    <property type="entry name" value="PEROXIREDOXIN FAMILY PROTEIN"/>
    <property type="match status" value="1"/>
</dbReference>
<reference evidence="1 2" key="1">
    <citation type="submission" date="2019-07" db="EMBL/GenBank/DDBJ databases">
        <title>Whole genome shotgun sequence of Thiobacillus plumbophilus NBRC 107929.</title>
        <authorList>
            <person name="Hosoyama A."/>
            <person name="Uohara A."/>
            <person name="Ohji S."/>
            <person name="Ichikawa N."/>
        </authorList>
    </citation>
    <scope>NUCLEOTIDE SEQUENCE [LARGE SCALE GENOMIC DNA]</scope>
    <source>
        <strain evidence="1 2">NBRC 107929</strain>
    </source>
</reference>
<evidence type="ECO:0000313" key="1">
    <source>
        <dbReference type="EMBL" id="GEP31590.1"/>
    </source>
</evidence>
<organism evidence="1 2">
    <name type="scientific">Sulfuriferula plumbiphila</name>
    <dbReference type="NCBI Taxonomy" id="171865"/>
    <lineage>
        <taxon>Bacteria</taxon>
        <taxon>Pseudomonadati</taxon>
        <taxon>Pseudomonadota</taxon>
        <taxon>Betaproteobacteria</taxon>
        <taxon>Nitrosomonadales</taxon>
        <taxon>Sulfuricellaceae</taxon>
        <taxon>Sulfuriferula</taxon>
    </lineage>
</organism>
<dbReference type="Proteomes" id="UP000321337">
    <property type="component" value="Unassembled WGS sequence"/>
</dbReference>
<comment type="caution">
    <text evidence="1">The sequence shown here is derived from an EMBL/GenBank/DDBJ whole genome shotgun (WGS) entry which is preliminary data.</text>
</comment>
<dbReference type="SUPFAM" id="SSF75169">
    <property type="entry name" value="DsrEFH-like"/>
    <property type="match status" value="1"/>
</dbReference>
<proteinExistence type="predicted"/>
<protein>
    <submittedName>
        <fullName evidence="1">Uncharacterized protein</fullName>
    </submittedName>
</protein>
<keyword evidence="2" id="KW-1185">Reference proteome</keyword>
<name>A0A512LAS8_9PROT</name>
<dbReference type="RefSeq" id="WP_147074558.1">
    <property type="nucleotide sequence ID" value="NZ_AP021884.1"/>
</dbReference>
<dbReference type="AlphaFoldDB" id="A0A512LAS8"/>
<gene>
    <name evidence="1" type="ORF">TPL01_27280</name>
</gene>
<dbReference type="InterPro" id="IPR003787">
    <property type="entry name" value="Sulphur_relay_DsrE/F-like"/>
</dbReference>
<dbReference type="PANTHER" id="PTHR34655">
    <property type="entry name" value="CONSERVED WITHIN P. AEROPHILUM"/>
    <property type="match status" value="1"/>
</dbReference>
<dbReference type="OrthoDB" id="8561630at2"/>